<reference evidence="2" key="1">
    <citation type="submission" date="2013-08" db="EMBL/GenBank/DDBJ databases">
        <authorList>
            <person name="Mendez C."/>
            <person name="Richter M."/>
            <person name="Ferrer M."/>
            <person name="Sanchez J."/>
        </authorList>
    </citation>
    <scope>NUCLEOTIDE SEQUENCE</scope>
</reference>
<protein>
    <submittedName>
        <fullName evidence="2">Uncharacterized protein</fullName>
    </submittedName>
</protein>
<dbReference type="AlphaFoldDB" id="T1CLT5"/>
<gene>
    <name evidence="2" type="ORF">B1A_06994</name>
    <name evidence="1" type="ORF">B1B_15007</name>
</gene>
<evidence type="ECO:0000313" key="1">
    <source>
        <dbReference type="EMBL" id="EQD40232.1"/>
    </source>
</evidence>
<name>T1CLT5_9ZZZZ</name>
<dbReference type="EMBL" id="AUZY01009976">
    <property type="protein sequence ID" value="EQD40232.1"/>
    <property type="molecule type" value="Genomic_DNA"/>
</dbReference>
<accession>T1CLT5</accession>
<reference evidence="2" key="2">
    <citation type="journal article" date="2014" name="ISME J.">
        <title>Microbial stratification in low pH oxic and suboxic macroscopic growths along an acid mine drainage.</title>
        <authorList>
            <person name="Mendez-Garcia C."/>
            <person name="Mesa V."/>
            <person name="Sprenger R.R."/>
            <person name="Richter M."/>
            <person name="Diez M.S."/>
            <person name="Solano J."/>
            <person name="Bargiela R."/>
            <person name="Golyshina O.V."/>
            <person name="Manteca A."/>
            <person name="Ramos J.L."/>
            <person name="Gallego J.R."/>
            <person name="Llorente I."/>
            <person name="Martins Dos Santos V.A."/>
            <person name="Jensen O.N."/>
            <person name="Pelaez A.I."/>
            <person name="Sanchez J."/>
            <person name="Ferrer M."/>
        </authorList>
    </citation>
    <scope>NUCLEOTIDE SEQUENCE</scope>
</reference>
<dbReference type="EMBL" id="AUZX01005057">
    <property type="protein sequence ID" value="EQD69204.1"/>
    <property type="molecule type" value="Genomic_DNA"/>
</dbReference>
<proteinExistence type="predicted"/>
<organism evidence="2">
    <name type="scientific">mine drainage metagenome</name>
    <dbReference type="NCBI Taxonomy" id="410659"/>
    <lineage>
        <taxon>unclassified sequences</taxon>
        <taxon>metagenomes</taxon>
        <taxon>ecological metagenomes</taxon>
    </lineage>
</organism>
<comment type="caution">
    <text evidence="2">The sequence shown here is derived from an EMBL/GenBank/DDBJ whole genome shotgun (WGS) entry which is preliminary data.</text>
</comment>
<sequence length="106" mass="12364">MQVSIVIFRLPPGTPNREVGKFVKRFYGQETSSWKGRYSYRRQGLLDGIPHRKLLRGVILLRKSDLPPILTFLKAWRARVEVRRVWPTPKDLSLLEELTALQGAHR</sequence>
<evidence type="ECO:0000313" key="2">
    <source>
        <dbReference type="EMBL" id="EQD69204.1"/>
    </source>
</evidence>